<name>A0ABQ8AUE7_BRANA</name>
<organism evidence="2 3">
    <name type="scientific">Brassica napus</name>
    <name type="common">Rape</name>
    <dbReference type="NCBI Taxonomy" id="3708"/>
    <lineage>
        <taxon>Eukaryota</taxon>
        <taxon>Viridiplantae</taxon>
        <taxon>Streptophyta</taxon>
        <taxon>Embryophyta</taxon>
        <taxon>Tracheophyta</taxon>
        <taxon>Spermatophyta</taxon>
        <taxon>Magnoliopsida</taxon>
        <taxon>eudicotyledons</taxon>
        <taxon>Gunneridae</taxon>
        <taxon>Pentapetalae</taxon>
        <taxon>rosids</taxon>
        <taxon>malvids</taxon>
        <taxon>Brassicales</taxon>
        <taxon>Brassicaceae</taxon>
        <taxon>Brassiceae</taxon>
        <taxon>Brassica</taxon>
    </lineage>
</organism>
<evidence type="ECO:0000313" key="2">
    <source>
        <dbReference type="EMBL" id="KAH0896169.1"/>
    </source>
</evidence>
<comment type="caution">
    <text evidence="2">The sequence shown here is derived from an EMBL/GenBank/DDBJ whole genome shotgun (WGS) entry which is preliminary data.</text>
</comment>
<protein>
    <submittedName>
        <fullName evidence="2">Uncharacterized protein</fullName>
    </submittedName>
</protein>
<keyword evidence="3" id="KW-1185">Reference proteome</keyword>
<dbReference type="EMBL" id="JAGKQM010000012">
    <property type="protein sequence ID" value="KAH0896169.1"/>
    <property type="molecule type" value="Genomic_DNA"/>
</dbReference>
<evidence type="ECO:0000313" key="3">
    <source>
        <dbReference type="Proteomes" id="UP000824890"/>
    </source>
</evidence>
<keyword evidence="1" id="KW-1133">Transmembrane helix</keyword>
<keyword evidence="1" id="KW-0472">Membrane</keyword>
<keyword evidence="1" id="KW-0812">Transmembrane</keyword>
<evidence type="ECO:0000256" key="1">
    <source>
        <dbReference type="SAM" id="Phobius"/>
    </source>
</evidence>
<sequence>MLLQPVRGSLSDASGFSVSVFWMFLVVSLRWRHTCFSSLVFGCSFI</sequence>
<proteinExistence type="predicted"/>
<feature type="transmembrane region" description="Helical" evidence="1">
    <location>
        <begin position="13"/>
        <end position="31"/>
    </location>
</feature>
<gene>
    <name evidence="2" type="ORF">HID58_045737</name>
</gene>
<reference evidence="2 3" key="1">
    <citation type="submission" date="2021-05" db="EMBL/GenBank/DDBJ databases">
        <title>Genome Assembly of Synthetic Allotetraploid Brassica napus Reveals Homoeologous Exchanges between Subgenomes.</title>
        <authorList>
            <person name="Davis J.T."/>
        </authorList>
    </citation>
    <scope>NUCLEOTIDE SEQUENCE [LARGE SCALE GENOMIC DNA]</scope>
    <source>
        <strain evidence="3">cv. Da-Ae</strain>
        <tissue evidence="2">Seedling</tissue>
    </source>
</reference>
<accession>A0ABQ8AUE7</accession>
<dbReference type="Proteomes" id="UP000824890">
    <property type="component" value="Unassembled WGS sequence"/>
</dbReference>